<dbReference type="EMBL" id="JSUQ01000011">
    <property type="protein sequence ID" value="KHQ52452.1"/>
    <property type="molecule type" value="Genomic_DNA"/>
</dbReference>
<organism evidence="2 3">
    <name type="scientific">Mameliella alba</name>
    <dbReference type="NCBI Taxonomy" id="561184"/>
    <lineage>
        <taxon>Bacteria</taxon>
        <taxon>Pseudomonadati</taxon>
        <taxon>Pseudomonadota</taxon>
        <taxon>Alphaproteobacteria</taxon>
        <taxon>Rhodobacterales</taxon>
        <taxon>Roseobacteraceae</taxon>
        <taxon>Mameliella</taxon>
    </lineage>
</organism>
<proteinExistence type="predicted"/>
<reference evidence="2 3" key="1">
    <citation type="submission" date="2014-10" db="EMBL/GenBank/DDBJ databases">
        <title>Genome sequence of Ponticoccus sp. strain UMTAT08 isolated from clonal culture of toxic dinoflagellate Alexandrium tamiyavanichii.</title>
        <authorList>
            <person name="Gan H.Y."/>
            <person name="Muhd D.-D."/>
            <person name="Mohd Noor M.E."/>
            <person name="Yeong Y.S."/>
            <person name="Usup G."/>
        </authorList>
    </citation>
    <scope>NUCLEOTIDE SEQUENCE [LARGE SCALE GENOMIC DNA]</scope>
    <source>
        <strain evidence="2 3">UMTAT08</strain>
    </source>
</reference>
<dbReference type="STRING" id="561184.SAMN05216376_109136"/>
<evidence type="ECO:0000313" key="2">
    <source>
        <dbReference type="EMBL" id="KHQ52452.1"/>
    </source>
</evidence>
<dbReference type="InterPro" id="IPR036291">
    <property type="entry name" value="NAD(P)-bd_dom_sf"/>
</dbReference>
<accession>A0A0B3RWJ7</accession>
<evidence type="ECO:0000259" key="1">
    <source>
        <dbReference type="Pfam" id="PF01370"/>
    </source>
</evidence>
<gene>
    <name evidence="2" type="ORF">OA50_02927</name>
</gene>
<dbReference type="Gene3D" id="3.40.50.720">
    <property type="entry name" value="NAD(P)-binding Rossmann-like Domain"/>
    <property type="match status" value="1"/>
</dbReference>
<keyword evidence="3" id="KW-1185">Reference proteome</keyword>
<name>A0A0B3RWJ7_9RHOB</name>
<dbReference type="Pfam" id="PF01370">
    <property type="entry name" value="Epimerase"/>
    <property type="match status" value="1"/>
</dbReference>
<feature type="domain" description="NAD-dependent epimerase/dehydratase" evidence="1">
    <location>
        <begin position="22"/>
        <end position="159"/>
    </location>
</feature>
<dbReference type="AlphaFoldDB" id="A0A0B3RWJ7"/>
<dbReference type="InterPro" id="IPR001509">
    <property type="entry name" value="Epimerase_deHydtase"/>
</dbReference>
<sequence length="224" mass="23161">MIEDVAAVIAFWGVTPRSGCNLDDNSRLALAALDLGKSMGAGVVVHCSSAAVYRPGTSPVSEADPACPGSDYGRAKLAMEKAIEESASGEGPRNIILRIGNVAGADSLFANLRPGGRITLDRFPDGSSPARSYIAPPDLVRVIEALVEDVTAEGTYNVAAPLPTEMGEIARAAGCTIDWRVAPETAVPKVWLDTSRLSRILALPSGAAAADHLVKGAQAGGTWP</sequence>
<evidence type="ECO:0000313" key="3">
    <source>
        <dbReference type="Proteomes" id="UP000030960"/>
    </source>
</evidence>
<dbReference type="SUPFAM" id="SSF51735">
    <property type="entry name" value="NAD(P)-binding Rossmann-fold domains"/>
    <property type="match status" value="1"/>
</dbReference>
<comment type="caution">
    <text evidence="2">The sequence shown here is derived from an EMBL/GenBank/DDBJ whole genome shotgun (WGS) entry which is preliminary data.</text>
</comment>
<protein>
    <recommendedName>
        <fullName evidence="1">NAD-dependent epimerase/dehydratase domain-containing protein</fullName>
    </recommendedName>
</protein>
<dbReference type="Proteomes" id="UP000030960">
    <property type="component" value="Unassembled WGS sequence"/>
</dbReference>